<accession>A0A7Y4ND29</accession>
<name>A0A7Y4ND29_9BACT</name>
<gene>
    <name evidence="1" type="ORF">HNS30_10650</name>
</gene>
<sequence>MDAVSKKTIYLFTIIVTGAQGKGTRLEKIARRAQGRYQLQVWPCCSALRIVALEQRVGEPLKPTCIVIQSLQSEVFESMRLECIH</sequence>
<comment type="caution">
    <text evidence="1">The sequence shown here is derived from an EMBL/GenBank/DDBJ whole genome shotgun (WGS) entry which is preliminary data.</text>
</comment>
<reference evidence="1 2" key="1">
    <citation type="submission" date="2020-05" db="EMBL/GenBank/DDBJ databases">
        <authorList>
            <person name="Whitworth D."/>
        </authorList>
    </citation>
    <scope>NUCLEOTIDE SEQUENCE [LARGE SCALE GENOMIC DNA]</scope>
    <source>
        <strain evidence="1 2">CA046A</strain>
    </source>
</reference>
<organism evidence="1 2">
    <name type="scientific">Corallococcus exercitus</name>
    <dbReference type="NCBI Taxonomy" id="2316736"/>
    <lineage>
        <taxon>Bacteria</taxon>
        <taxon>Pseudomonadati</taxon>
        <taxon>Myxococcota</taxon>
        <taxon>Myxococcia</taxon>
        <taxon>Myxococcales</taxon>
        <taxon>Cystobacterineae</taxon>
        <taxon>Myxococcaceae</taxon>
        <taxon>Corallococcus</taxon>
    </lineage>
</organism>
<dbReference type="AlphaFoldDB" id="A0A7Y4ND29"/>
<evidence type="ECO:0000313" key="1">
    <source>
        <dbReference type="EMBL" id="NOK09489.1"/>
    </source>
</evidence>
<dbReference type="Proteomes" id="UP000528460">
    <property type="component" value="Unassembled WGS sequence"/>
</dbReference>
<proteinExistence type="predicted"/>
<dbReference type="EMBL" id="JABFJW010000063">
    <property type="protein sequence ID" value="NOK09489.1"/>
    <property type="molecule type" value="Genomic_DNA"/>
</dbReference>
<protein>
    <submittedName>
        <fullName evidence="1">Uncharacterized protein</fullName>
    </submittedName>
</protein>
<evidence type="ECO:0000313" key="2">
    <source>
        <dbReference type="Proteomes" id="UP000528460"/>
    </source>
</evidence>